<proteinExistence type="predicted"/>
<evidence type="ECO:0000256" key="1">
    <source>
        <dbReference type="SAM" id="MobiDB-lite"/>
    </source>
</evidence>
<evidence type="ECO:0000313" key="4">
    <source>
        <dbReference type="Proteomes" id="UP001620645"/>
    </source>
</evidence>
<feature type="signal peptide" evidence="2">
    <location>
        <begin position="1"/>
        <end position="27"/>
    </location>
</feature>
<accession>A0ABD2HTG3</accession>
<protein>
    <submittedName>
        <fullName evidence="3">Uncharacterized protein</fullName>
    </submittedName>
</protein>
<comment type="caution">
    <text evidence="3">The sequence shown here is derived from an EMBL/GenBank/DDBJ whole genome shotgun (WGS) entry which is preliminary data.</text>
</comment>
<evidence type="ECO:0000313" key="3">
    <source>
        <dbReference type="EMBL" id="KAL3071674.1"/>
    </source>
</evidence>
<evidence type="ECO:0000256" key="2">
    <source>
        <dbReference type="SAM" id="SignalP"/>
    </source>
</evidence>
<reference evidence="3 4" key="1">
    <citation type="submission" date="2024-10" db="EMBL/GenBank/DDBJ databases">
        <authorList>
            <person name="Kim D."/>
        </authorList>
    </citation>
    <scope>NUCLEOTIDE SEQUENCE [LARGE SCALE GENOMIC DNA]</scope>
    <source>
        <strain evidence="3">Taebaek</strain>
    </source>
</reference>
<dbReference type="AlphaFoldDB" id="A0ABD2HTG3"/>
<keyword evidence="4" id="KW-1185">Reference proteome</keyword>
<organism evidence="3 4">
    <name type="scientific">Heterodera schachtii</name>
    <name type="common">Sugarbeet cyst nematode worm</name>
    <name type="synonym">Tylenchus schachtii</name>
    <dbReference type="NCBI Taxonomy" id="97005"/>
    <lineage>
        <taxon>Eukaryota</taxon>
        <taxon>Metazoa</taxon>
        <taxon>Ecdysozoa</taxon>
        <taxon>Nematoda</taxon>
        <taxon>Chromadorea</taxon>
        <taxon>Rhabditida</taxon>
        <taxon>Tylenchina</taxon>
        <taxon>Tylenchomorpha</taxon>
        <taxon>Tylenchoidea</taxon>
        <taxon>Heteroderidae</taxon>
        <taxon>Heteroderinae</taxon>
        <taxon>Heterodera</taxon>
    </lineage>
</organism>
<feature type="chain" id="PRO_5044820045" evidence="2">
    <location>
        <begin position="28"/>
        <end position="78"/>
    </location>
</feature>
<dbReference type="Proteomes" id="UP001620645">
    <property type="component" value="Unassembled WGS sequence"/>
</dbReference>
<dbReference type="EMBL" id="JBICCN010000389">
    <property type="protein sequence ID" value="KAL3071674.1"/>
    <property type="molecule type" value="Genomic_DNA"/>
</dbReference>
<feature type="compositionally biased region" description="Basic and acidic residues" evidence="1">
    <location>
        <begin position="30"/>
        <end position="45"/>
    </location>
</feature>
<feature type="region of interest" description="Disordered" evidence="1">
    <location>
        <begin position="30"/>
        <end position="56"/>
    </location>
</feature>
<name>A0ABD2HTG3_HETSC</name>
<gene>
    <name evidence="3" type="ORF">niasHS_016349</name>
</gene>
<sequence length="78" mass="9067">MNPMPSYCIIFFGALLLAVHFYETTKAEKPKMENAIDGTESKTTDDNDDQLGVAHFDEDADKSWKLDEPNREHLRDYW</sequence>
<keyword evidence="2" id="KW-0732">Signal</keyword>